<sequence>MIISRPLSIGWWKMKMIQRLITCPWYPPKEKLILQSQHCLQRK</sequence>
<name>A9NKG8_PICSI</name>
<dbReference type="EMBL" id="EF081747">
    <property type="protein sequence ID" value="ABK21129.1"/>
    <property type="molecule type" value="mRNA"/>
</dbReference>
<organism evidence="1">
    <name type="scientific">Picea sitchensis</name>
    <name type="common">Sitka spruce</name>
    <name type="synonym">Pinus sitchensis</name>
    <dbReference type="NCBI Taxonomy" id="3332"/>
    <lineage>
        <taxon>Eukaryota</taxon>
        <taxon>Viridiplantae</taxon>
        <taxon>Streptophyta</taxon>
        <taxon>Embryophyta</taxon>
        <taxon>Tracheophyta</taxon>
        <taxon>Spermatophyta</taxon>
        <taxon>Pinopsida</taxon>
        <taxon>Pinidae</taxon>
        <taxon>Conifers I</taxon>
        <taxon>Pinales</taxon>
        <taxon>Pinaceae</taxon>
        <taxon>Picea</taxon>
    </lineage>
</organism>
<proteinExistence type="evidence at transcript level"/>
<accession>A9NKG8</accession>
<protein>
    <submittedName>
        <fullName evidence="1">Uncharacterized protein</fullName>
    </submittedName>
</protein>
<reference evidence="1" key="1">
    <citation type="journal article" date="2008" name="BMC Genomics">
        <title>A conifer genomics resource of 200,000 spruce (Picea spp.) ESTs and 6,464 high-quality, sequence-finished full-length cDNAs for Sitka spruce (Picea sitchensis).</title>
        <authorList>
            <person name="Ralph S.G."/>
            <person name="Chun H.J."/>
            <person name="Kolosova N."/>
            <person name="Cooper D."/>
            <person name="Oddy C."/>
            <person name="Ritland C.E."/>
            <person name="Kirkpatrick R."/>
            <person name="Moore R."/>
            <person name="Barber S."/>
            <person name="Holt R.A."/>
            <person name="Jones S.J."/>
            <person name="Marra M.A."/>
            <person name="Douglas C.J."/>
            <person name="Ritland K."/>
            <person name="Bohlmann J."/>
        </authorList>
    </citation>
    <scope>NUCLEOTIDE SEQUENCE</scope>
    <source>
        <tissue evidence="1">Bark</tissue>
    </source>
</reference>
<dbReference type="AlphaFoldDB" id="A9NKG8"/>
<evidence type="ECO:0000313" key="1">
    <source>
        <dbReference type="EMBL" id="ABK21129.1"/>
    </source>
</evidence>